<proteinExistence type="predicted"/>
<feature type="domain" description="Mab-21-like HhH/H2TH-like" evidence="1">
    <location>
        <begin position="403"/>
        <end position="492"/>
    </location>
</feature>
<dbReference type="PANTHER" id="PTHR10656:SF69">
    <property type="entry name" value="MAB-21-LIKE HHH_H2TH-LIKE DOMAIN-CONTAINING PROTEIN"/>
    <property type="match status" value="1"/>
</dbReference>
<protein>
    <recommendedName>
        <fullName evidence="1">Mab-21-like HhH/H2TH-like domain-containing protein</fullName>
    </recommendedName>
</protein>
<dbReference type="EMBL" id="CP111028">
    <property type="protein sequence ID" value="WAR31069.1"/>
    <property type="molecule type" value="Genomic_DNA"/>
</dbReference>
<gene>
    <name evidence="2" type="ORF">MAR_033611</name>
</gene>
<dbReference type="SMART" id="SM01265">
    <property type="entry name" value="Mab-21"/>
    <property type="match status" value="1"/>
</dbReference>
<dbReference type="Gene3D" id="1.10.1410.40">
    <property type="match status" value="1"/>
</dbReference>
<keyword evidence="3" id="KW-1185">Reference proteome</keyword>
<evidence type="ECO:0000313" key="3">
    <source>
        <dbReference type="Proteomes" id="UP001164746"/>
    </source>
</evidence>
<sequence>METKEASKEAKHLKLDSGLKKYNTCIKICVHVNNVRFNLSGYMSGVNKDDLAMFVADLHNLLDWHDDSSRACNVTDIIESLVQTYVIERFVQTDIIGSLVCADIIKSLQQTDVIERLVQTDIIERLVQTDIIGSLTAQKEQLWLFDGRRGERSSDEELSVRVCWVLDQLGYSQSMVLHRRVTCKKWEVIGSINIISQYNTTIITAGSKGEGFAAPFESDSDTVLLYMYSVCKTPGDDSLTLPDTHYEFTMDSEHCHPGHFRLELTQSGTTGKSNIQQALFVHDNGKTYISSEKYVTSFIKDNDQTVSGPAITGCSKYSSWDHVNSFRCTSQQQLLSQWINRQRHHNWPTQDLIEEASKLEAQMVPVGCKGSEHKNIEWRVCFILSVQKLTDSWNENQYKIYILLKLIKKSQLKPISDEISSYLMKNIVLWFTEQNPAKIFKKKYLLQNVMNCLRNLQDAIKANHLPFYMLPDRNLLIGRINPEQQQLLIEKLGDLIEEGPRVILRCPKVSKALEMSPAELAKKNRWREKLEKLWLEGMNIWFTYWSLNKEGVEINKEAWRNPHYIRLYDRIHGMVWPQWREYQGDDRVDILKRKVVGVLS</sequence>
<dbReference type="PANTHER" id="PTHR10656">
    <property type="entry name" value="CELL FATE DETERMINING PROTEIN MAB21-RELATED"/>
    <property type="match status" value="1"/>
</dbReference>
<dbReference type="Proteomes" id="UP001164746">
    <property type="component" value="Chromosome 17"/>
</dbReference>
<organism evidence="2 3">
    <name type="scientific">Mya arenaria</name>
    <name type="common">Soft-shell clam</name>
    <dbReference type="NCBI Taxonomy" id="6604"/>
    <lineage>
        <taxon>Eukaryota</taxon>
        <taxon>Metazoa</taxon>
        <taxon>Spiralia</taxon>
        <taxon>Lophotrochozoa</taxon>
        <taxon>Mollusca</taxon>
        <taxon>Bivalvia</taxon>
        <taxon>Autobranchia</taxon>
        <taxon>Heteroconchia</taxon>
        <taxon>Euheterodonta</taxon>
        <taxon>Imparidentia</taxon>
        <taxon>Neoheterodontei</taxon>
        <taxon>Myida</taxon>
        <taxon>Myoidea</taxon>
        <taxon>Myidae</taxon>
        <taxon>Mya</taxon>
    </lineage>
</organism>
<name>A0ABY7GC44_MYAAR</name>
<evidence type="ECO:0000259" key="1">
    <source>
        <dbReference type="Pfam" id="PF20266"/>
    </source>
</evidence>
<accession>A0ABY7GC44</accession>
<dbReference type="Pfam" id="PF20266">
    <property type="entry name" value="Mab-21_C"/>
    <property type="match status" value="1"/>
</dbReference>
<evidence type="ECO:0000313" key="2">
    <source>
        <dbReference type="EMBL" id="WAR31069.1"/>
    </source>
</evidence>
<dbReference type="InterPro" id="IPR046906">
    <property type="entry name" value="Mab-21_HhH/H2TH-like"/>
</dbReference>
<reference evidence="2" key="1">
    <citation type="submission" date="2022-11" db="EMBL/GenBank/DDBJ databases">
        <title>Centuries of genome instability and evolution in soft-shell clam transmissible cancer (bioRxiv).</title>
        <authorList>
            <person name="Hart S.F.M."/>
            <person name="Yonemitsu M.A."/>
            <person name="Giersch R.M."/>
            <person name="Beal B.F."/>
            <person name="Arriagada G."/>
            <person name="Davis B.W."/>
            <person name="Ostrander E.A."/>
            <person name="Goff S.P."/>
            <person name="Metzger M.J."/>
        </authorList>
    </citation>
    <scope>NUCLEOTIDE SEQUENCE</scope>
    <source>
        <strain evidence="2">MELC-2E11</strain>
        <tissue evidence="2">Siphon/mantle</tissue>
    </source>
</reference>
<dbReference type="InterPro" id="IPR024810">
    <property type="entry name" value="MAB21L/cGLR"/>
</dbReference>